<dbReference type="FunFam" id="3.40.50.720:FF:000084">
    <property type="entry name" value="Short-chain dehydrogenase reductase"/>
    <property type="match status" value="1"/>
</dbReference>
<accession>A0AA39CIT0</accession>
<dbReference type="PANTHER" id="PTHR24321:SF8">
    <property type="entry name" value="ESTRADIOL 17-BETA-DEHYDROGENASE 8-RELATED"/>
    <property type="match status" value="1"/>
</dbReference>
<dbReference type="Proteomes" id="UP001172673">
    <property type="component" value="Unassembled WGS sequence"/>
</dbReference>
<dbReference type="AlphaFoldDB" id="A0AA39CIT0"/>
<dbReference type="SUPFAM" id="SSF51735">
    <property type="entry name" value="NAD(P)-binding Rossmann-fold domains"/>
    <property type="match status" value="1"/>
</dbReference>
<comment type="similarity">
    <text evidence="1">Belongs to the short-chain dehydrogenases/reductases (SDR) family.</text>
</comment>
<evidence type="ECO:0000313" key="4">
    <source>
        <dbReference type="EMBL" id="KAJ9609615.1"/>
    </source>
</evidence>
<gene>
    <name evidence="4" type="ORF">H2200_005943</name>
</gene>
<keyword evidence="3" id="KW-0560">Oxidoreductase</keyword>
<sequence>MSETTLQASSYPFLGKVISVTGAGSGIGQATAQLLYARGATVALADINPSTLAETARALKEVPAQQGQLISTTVVDVTNEDDVFAWTKDIISTFGKLDGAANIPGGTGPLGPLATRTAANFDFTVNLNLRSVFNCMRAQLEQMQAGSSIVSVSTGLAIQANQNMSLYCSSKGAINSLTAAAARESGPKGIRVNAVAPGVIITPGSTGDGNLATIQPAIDVTPLGRAGQAVEVAKAIAFLLSSDACFVSGVILRCDGGYLSLNI</sequence>
<dbReference type="PANTHER" id="PTHR24321">
    <property type="entry name" value="DEHYDROGENASES, SHORT CHAIN"/>
    <property type="match status" value="1"/>
</dbReference>
<keyword evidence="5" id="KW-1185">Reference proteome</keyword>
<dbReference type="CDD" id="cd05233">
    <property type="entry name" value="SDR_c"/>
    <property type="match status" value="1"/>
</dbReference>
<dbReference type="InterPro" id="IPR002347">
    <property type="entry name" value="SDR_fam"/>
</dbReference>
<dbReference type="EMBL" id="JAPDRK010000008">
    <property type="protein sequence ID" value="KAJ9609615.1"/>
    <property type="molecule type" value="Genomic_DNA"/>
</dbReference>
<dbReference type="InterPro" id="IPR036291">
    <property type="entry name" value="NAD(P)-bd_dom_sf"/>
</dbReference>
<reference evidence="4" key="1">
    <citation type="submission" date="2022-10" db="EMBL/GenBank/DDBJ databases">
        <title>Culturing micro-colonial fungi from biological soil crusts in the Mojave desert and describing Neophaeococcomyces mojavensis, and introducing the new genera and species Taxawa tesnikishii.</title>
        <authorList>
            <person name="Kurbessoian T."/>
            <person name="Stajich J.E."/>
        </authorList>
    </citation>
    <scope>NUCLEOTIDE SEQUENCE</scope>
    <source>
        <strain evidence="4">TK_41</strain>
    </source>
</reference>
<evidence type="ECO:0000256" key="3">
    <source>
        <dbReference type="ARBA" id="ARBA00023002"/>
    </source>
</evidence>
<proteinExistence type="inferred from homology"/>
<dbReference type="Gene3D" id="3.40.50.720">
    <property type="entry name" value="NAD(P)-binding Rossmann-like Domain"/>
    <property type="match status" value="1"/>
</dbReference>
<name>A0AA39CIT0_9EURO</name>
<evidence type="ECO:0000256" key="1">
    <source>
        <dbReference type="ARBA" id="ARBA00006484"/>
    </source>
</evidence>
<comment type="caution">
    <text evidence="4">The sequence shown here is derived from an EMBL/GenBank/DDBJ whole genome shotgun (WGS) entry which is preliminary data.</text>
</comment>
<evidence type="ECO:0000256" key="2">
    <source>
        <dbReference type="ARBA" id="ARBA00022857"/>
    </source>
</evidence>
<dbReference type="GO" id="GO:0016491">
    <property type="term" value="F:oxidoreductase activity"/>
    <property type="evidence" value="ECO:0007669"/>
    <property type="project" value="UniProtKB-KW"/>
</dbReference>
<organism evidence="4 5">
    <name type="scientific">Cladophialophora chaetospira</name>
    <dbReference type="NCBI Taxonomy" id="386627"/>
    <lineage>
        <taxon>Eukaryota</taxon>
        <taxon>Fungi</taxon>
        <taxon>Dikarya</taxon>
        <taxon>Ascomycota</taxon>
        <taxon>Pezizomycotina</taxon>
        <taxon>Eurotiomycetes</taxon>
        <taxon>Chaetothyriomycetidae</taxon>
        <taxon>Chaetothyriales</taxon>
        <taxon>Herpotrichiellaceae</taxon>
        <taxon>Cladophialophora</taxon>
    </lineage>
</organism>
<dbReference type="Pfam" id="PF13561">
    <property type="entry name" value="adh_short_C2"/>
    <property type="match status" value="1"/>
</dbReference>
<evidence type="ECO:0000313" key="5">
    <source>
        <dbReference type="Proteomes" id="UP001172673"/>
    </source>
</evidence>
<dbReference type="PRINTS" id="PR00081">
    <property type="entry name" value="GDHRDH"/>
</dbReference>
<keyword evidence="2" id="KW-0521">NADP</keyword>
<protein>
    <submittedName>
        <fullName evidence="4">Uncharacterized protein</fullName>
    </submittedName>
</protein>